<evidence type="ECO:0000313" key="3">
    <source>
        <dbReference type="Proteomes" id="UP000245119"/>
    </source>
</evidence>
<dbReference type="AlphaFoldDB" id="A0A2T7PWC8"/>
<name>A0A2T7PWC8_POMCA</name>
<accession>A0A2T7PWC8</accession>
<reference evidence="2 3" key="1">
    <citation type="submission" date="2018-04" db="EMBL/GenBank/DDBJ databases">
        <title>The genome of golden apple snail Pomacea canaliculata provides insight into stress tolerance and invasive adaptation.</title>
        <authorList>
            <person name="Liu C."/>
            <person name="Liu B."/>
            <person name="Ren Y."/>
            <person name="Zhang Y."/>
            <person name="Wang H."/>
            <person name="Li S."/>
            <person name="Jiang F."/>
            <person name="Yin L."/>
            <person name="Zhang G."/>
            <person name="Qian W."/>
            <person name="Fan W."/>
        </authorList>
    </citation>
    <scope>NUCLEOTIDE SEQUENCE [LARGE SCALE GENOMIC DNA]</scope>
    <source>
        <strain evidence="2">SZHN2017</strain>
        <tissue evidence="2">Muscle</tissue>
    </source>
</reference>
<proteinExistence type="predicted"/>
<comment type="caution">
    <text evidence="2">The sequence shown here is derived from an EMBL/GenBank/DDBJ whole genome shotgun (WGS) entry which is preliminary data.</text>
</comment>
<dbReference type="EMBL" id="PZQS01000001">
    <property type="protein sequence ID" value="PVD37731.1"/>
    <property type="molecule type" value="Genomic_DNA"/>
</dbReference>
<organism evidence="2 3">
    <name type="scientific">Pomacea canaliculata</name>
    <name type="common">Golden apple snail</name>
    <dbReference type="NCBI Taxonomy" id="400727"/>
    <lineage>
        <taxon>Eukaryota</taxon>
        <taxon>Metazoa</taxon>
        <taxon>Spiralia</taxon>
        <taxon>Lophotrochozoa</taxon>
        <taxon>Mollusca</taxon>
        <taxon>Gastropoda</taxon>
        <taxon>Caenogastropoda</taxon>
        <taxon>Architaenioglossa</taxon>
        <taxon>Ampullarioidea</taxon>
        <taxon>Ampullariidae</taxon>
        <taxon>Pomacea</taxon>
    </lineage>
</organism>
<feature type="region of interest" description="Disordered" evidence="1">
    <location>
        <begin position="14"/>
        <end position="51"/>
    </location>
</feature>
<evidence type="ECO:0000313" key="2">
    <source>
        <dbReference type="EMBL" id="PVD37731.1"/>
    </source>
</evidence>
<sequence>MPAGHCQACLPAQPDGSRLSSHPVCRSAHSIHPPKPPNTPNTSTRDFNATRSSSRTVVMELCTGHVGSLAMTSRSGIIIISRSDSRARNIVGDNCVINDSCGGYIIGARKAESFRRDIYSTAKS</sequence>
<keyword evidence="3" id="KW-1185">Reference proteome</keyword>
<evidence type="ECO:0000256" key="1">
    <source>
        <dbReference type="SAM" id="MobiDB-lite"/>
    </source>
</evidence>
<dbReference type="Proteomes" id="UP000245119">
    <property type="component" value="Linkage Group LG1"/>
</dbReference>
<gene>
    <name evidence="2" type="ORF">C0Q70_00332</name>
</gene>
<protein>
    <submittedName>
        <fullName evidence="2">Uncharacterized protein</fullName>
    </submittedName>
</protein>